<dbReference type="Proteomes" id="UP000308600">
    <property type="component" value="Unassembled WGS sequence"/>
</dbReference>
<organism evidence="1 2">
    <name type="scientific">Pluteus cervinus</name>
    <dbReference type="NCBI Taxonomy" id="181527"/>
    <lineage>
        <taxon>Eukaryota</taxon>
        <taxon>Fungi</taxon>
        <taxon>Dikarya</taxon>
        <taxon>Basidiomycota</taxon>
        <taxon>Agaricomycotina</taxon>
        <taxon>Agaricomycetes</taxon>
        <taxon>Agaricomycetidae</taxon>
        <taxon>Agaricales</taxon>
        <taxon>Pluteineae</taxon>
        <taxon>Pluteaceae</taxon>
        <taxon>Pluteus</taxon>
    </lineage>
</organism>
<dbReference type="EMBL" id="ML208400">
    <property type="protein sequence ID" value="TFK66585.1"/>
    <property type="molecule type" value="Genomic_DNA"/>
</dbReference>
<accession>A0ACD3ALM4</accession>
<proteinExistence type="predicted"/>
<gene>
    <name evidence="1" type="ORF">BDN72DRAFT_771728</name>
</gene>
<protein>
    <submittedName>
        <fullName evidence="1">Uncharacterized protein</fullName>
    </submittedName>
</protein>
<sequence>MDVIPLESDDDDDDDDFAIEIVGSSEEDSSGPDDVPLPAGPELRRSKRRKWSPSRPYTSDAPSIGGSRSRQSSPVRPASTTSLSTFKPNPNQNLWRLSIEQIQSLPHPPAHSSAGILISLEDGKTLTFAGTYTLTILRGSISLCGVTLAASKRSHPVFAPLCSPLPTLEAHSPEEEGDDGPLLSFLQENFNISITRGSTVILVQSLPSGVEGLGKVVKSLENAFLIPEHDSLQLDGVSMVVNPSRNIQPYIVPTSWERELQTAGLTLQTSLLEVSANSSDIFLVKGPKKTGKSTFARLVLNLLLTRYRRVAFIECDIGQSEFTPAGMVALNVIEQPVFGPPFTHPTLPQFAHYIGSSTPRSSPSHYLSSIQALIEAYKLEIRNPAPEDTTDPTEVDDDRISDIIPLVVNTMGWNKGLGADLNTKIEQTIIPTHIFEFEVPNETTRPRRRSNSFSGRAKSTERVEDRIEGVTYHMVEAVDTSVLGTSYNAADHRSMALMSYFYASFPSLDDLSSSSSFASTKVPLYRQHTAERWSTDLPLLAQYPYVVDPTTALDRTVLTGAGSEDVVSNEVGRVLNGALVGIVKCSPEVLDLGTDGEVITTQDDDHIIAKSLKYTQRAFIPDPMTSNCVGIALIRSLVVKTNSDGGSNNNVELQILTPLPPSLLSRYHFPNQISVTQPDESVILVKGELELPIWGFLDWREESEGKVVVEGEELPYLRWEKGTGVGGVRKAVRRNLLRRGQM</sequence>
<keyword evidence="2" id="KW-1185">Reference proteome</keyword>
<reference evidence="1 2" key="1">
    <citation type="journal article" date="2019" name="Nat. Ecol. Evol.">
        <title>Megaphylogeny resolves global patterns of mushroom evolution.</title>
        <authorList>
            <person name="Varga T."/>
            <person name="Krizsan K."/>
            <person name="Foldi C."/>
            <person name="Dima B."/>
            <person name="Sanchez-Garcia M."/>
            <person name="Sanchez-Ramirez S."/>
            <person name="Szollosi G.J."/>
            <person name="Szarkandi J.G."/>
            <person name="Papp V."/>
            <person name="Albert L."/>
            <person name="Andreopoulos W."/>
            <person name="Angelini C."/>
            <person name="Antonin V."/>
            <person name="Barry K.W."/>
            <person name="Bougher N.L."/>
            <person name="Buchanan P."/>
            <person name="Buyck B."/>
            <person name="Bense V."/>
            <person name="Catcheside P."/>
            <person name="Chovatia M."/>
            <person name="Cooper J."/>
            <person name="Damon W."/>
            <person name="Desjardin D."/>
            <person name="Finy P."/>
            <person name="Geml J."/>
            <person name="Haridas S."/>
            <person name="Hughes K."/>
            <person name="Justo A."/>
            <person name="Karasinski D."/>
            <person name="Kautmanova I."/>
            <person name="Kiss B."/>
            <person name="Kocsube S."/>
            <person name="Kotiranta H."/>
            <person name="LaButti K.M."/>
            <person name="Lechner B.E."/>
            <person name="Liimatainen K."/>
            <person name="Lipzen A."/>
            <person name="Lukacs Z."/>
            <person name="Mihaltcheva S."/>
            <person name="Morgado L.N."/>
            <person name="Niskanen T."/>
            <person name="Noordeloos M.E."/>
            <person name="Ohm R.A."/>
            <person name="Ortiz-Santana B."/>
            <person name="Ovrebo C."/>
            <person name="Racz N."/>
            <person name="Riley R."/>
            <person name="Savchenko A."/>
            <person name="Shiryaev A."/>
            <person name="Soop K."/>
            <person name="Spirin V."/>
            <person name="Szebenyi C."/>
            <person name="Tomsovsky M."/>
            <person name="Tulloss R.E."/>
            <person name="Uehling J."/>
            <person name="Grigoriev I.V."/>
            <person name="Vagvolgyi C."/>
            <person name="Papp T."/>
            <person name="Martin F.M."/>
            <person name="Miettinen O."/>
            <person name="Hibbett D.S."/>
            <person name="Nagy L.G."/>
        </authorList>
    </citation>
    <scope>NUCLEOTIDE SEQUENCE [LARGE SCALE GENOMIC DNA]</scope>
    <source>
        <strain evidence="1 2">NL-1719</strain>
    </source>
</reference>
<evidence type="ECO:0000313" key="1">
    <source>
        <dbReference type="EMBL" id="TFK66585.1"/>
    </source>
</evidence>
<name>A0ACD3ALM4_9AGAR</name>
<evidence type="ECO:0000313" key="2">
    <source>
        <dbReference type="Proteomes" id="UP000308600"/>
    </source>
</evidence>